<dbReference type="PROSITE" id="PS00478">
    <property type="entry name" value="LIM_DOMAIN_1"/>
    <property type="match status" value="1"/>
</dbReference>
<evidence type="ECO:0000256" key="3">
    <source>
        <dbReference type="PROSITE-ProRule" id="PRU00125"/>
    </source>
</evidence>
<evidence type="ECO:0000256" key="1">
    <source>
        <dbReference type="ARBA" id="ARBA00022723"/>
    </source>
</evidence>
<sequence length="428" mass="48700">MGCFSCFKPSSRHDSSEQDPIKTAIEISRYEEEDRTVRQKIEEEEQIKRAMEKSLEVAEQKEESKEKGKRKQVEDDDDQVGDKAQIKNSKDRDVNPSPSICNGCKSAIKDGISANAFGAVWHPQCLCCLHCLKPIAMHEISNSKGQFHKPCYKEHRNRNCYVCDNKIPITEKGREYKEHPFWKEKYCPCHEFDGTAKCCSCERLESCGTKYVMLADERWLCRQCMECAVMDTDECQPLHIEVQQMVTSVTKGPRMGPNKQLIIDTVTESHRVSRKCEVTAILILYGLPRFLTGYILAHEMMHAWLRLNGYRNLNMVLEEGLCQMLGHMWLEPQIYATPDAADPSSASSSSSSRTPLAATTSKKLGDQSDFEKRLVEFCKHQIETDESPVYGDGFRKVKKMMLSNHDSLKDTLKDIVTASKSAPPGSKF</sequence>
<dbReference type="AlphaFoldDB" id="A0AAU9RI82"/>
<dbReference type="PROSITE" id="PS50023">
    <property type="entry name" value="LIM_DOMAIN_2"/>
    <property type="match status" value="1"/>
</dbReference>
<evidence type="ECO:0000313" key="6">
    <source>
        <dbReference type="EMBL" id="CAH2043100.1"/>
    </source>
</evidence>
<evidence type="ECO:0000259" key="5">
    <source>
        <dbReference type="PROSITE" id="PS50023"/>
    </source>
</evidence>
<dbReference type="InterPro" id="IPR001781">
    <property type="entry name" value="Znf_LIM"/>
</dbReference>
<reference evidence="6 7" key="1">
    <citation type="submission" date="2022-03" db="EMBL/GenBank/DDBJ databases">
        <authorList>
            <person name="Nunn A."/>
            <person name="Chopra R."/>
            <person name="Nunn A."/>
            <person name="Contreras Garrido A."/>
        </authorList>
    </citation>
    <scope>NUCLEOTIDE SEQUENCE [LARGE SCALE GENOMIC DNA]</scope>
</reference>
<dbReference type="InterPro" id="IPR045218">
    <property type="entry name" value="DA1-like"/>
</dbReference>
<evidence type="ECO:0000313" key="7">
    <source>
        <dbReference type="Proteomes" id="UP000836841"/>
    </source>
</evidence>
<keyword evidence="3" id="KW-0440">LIM domain</keyword>
<dbReference type="Pfam" id="PF00412">
    <property type="entry name" value="LIM"/>
    <property type="match status" value="1"/>
</dbReference>
<feature type="region of interest" description="Disordered" evidence="4">
    <location>
        <begin position="51"/>
        <end position="96"/>
    </location>
</feature>
<feature type="compositionally biased region" description="Basic and acidic residues" evidence="4">
    <location>
        <begin position="11"/>
        <end position="20"/>
    </location>
</feature>
<feature type="compositionally biased region" description="Basic and acidic residues" evidence="4">
    <location>
        <begin position="80"/>
        <end position="94"/>
    </location>
</feature>
<keyword evidence="2 3" id="KW-0862">Zinc</keyword>
<dbReference type="CDD" id="cd09396">
    <property type="entry name" value="LIM_DA1"/>
    <property type="match status" value="1"/>
</dbReference>
<feature type="region of interest" description="Disordered" evidence="4">
    <location>
        <begin position="1"/>
        <end position="27"/>
    </location>
</feature>
<dbReference type="Proteomes" id="UP000836841">
    <property type="component" value="Chromosome 2"/>
</dbReference>
<protein>
    <recommendedName>
        <fullName evidence="5">LIM zinc-binding domain-containing protein</fullName>
    </recommendedName>
</protein>
<organism evidence="6 7">
    <name type="scientific">Thlaspi arvense</name>
    <name type="common">Field penny-cress</name>
    <dbReference type="NCBI Taxonomy" id="13288"/>
    <lineage>
        <taxon>Eukaryota</taxon>
        <taxon>Viridiplantae</taxon>
        <taxon>Streptophyta</taxon>
        <taxon>Embryophyta</taxon>
        <taxon>Tracheophyta</taxon>
        <taxon>Spermatophyta</taxon>
        <taxon>Magnoliopsida</taxon>
        <taxon>eudicotyledons</taxon>
        <taxon>Gunneridae</taxon>
        <taxon>Pentapetalae</taxon>
        <taxon>rosids</taxon>
        <taxon>malvids</taxon>
        <taxon>Brassicales</taxon>
        <taxon>Brassicaceae</taxon>
        <taxon>Thlaspideae</taxon>
        <taxon>Thlaspi</taxon>
    </lineage>
</organism>
<dbReference type="GO" id="GO:0046872">
    <property type="term" value="F:metal ion binding"/>
    <property type="evidence" value="ECO:0007669"/>
    <property type="project" value="UniProtKB-KW"/>
</dbReference>
<proteinExistence type="predicted"/>
<accession>A0AAU9RI82</accession>
<dbReference type="SUPFAM" id="SSF57716">
    <property type="entry name" value="Glucocorticoid receptor-like (DNA-binding domain)"/>
    <property type="match status" value="1"/>
</dbReference>
<feature type="region of interest" description="Disordered" evidence="4">
    <location>
        <begin position="340"/>
        <end position="364"/>
    </location>
</feature>
<dbReference type="InterPro" id="IPR022087">
    <property type="entry name" value="DA1-like_dom"/>
</dbReference>
<dbReference type="EMBL" id="OU466858">
    <property type="protein sequence ID" value="CAH2043100.1"/>
    <property type="molecule type" value="Genomic_DNA"/>
</dbReference>
<evidence type="ECO:0000256" key="4">
    <source>
        <dbReference type="SAM" id="MobiDB-lite"/>
    </source>
</evidence>
<evidence type="ECO:0000256" key="2">
    <source>
        <dbReference type="ARBA" id="ARBA00022833"/>
    </source>
</evidence>
<gene>
    <name evidence="6" type="ORF">TAV2_LOCUS8129</name>
</gene>
<feature type="compositionally biased region" description="Basic and acidic residues" evidence="4">
    <location>
        <begin position="51"/>
        <end position="66"/>
    </location>
</feature>
<keyword evidence="7" id="KW-1185">Reference proteome</keyword>
<feature type="compositionally biased region" description="Low complexity" evidence="4">
    <location>
        <begin position="340"/>
        <end position="361"/>
    </location>
</feature>
<dbReference type="SMART" id="SM00132">
    <property type="entry name" value="LIM"/>
    <property type="match status" value="1"/>
</dbReference>
<dbReference type="Gene3D" id="2.10.110.10">
    <property type="entry name" value="Cysteine Rich Protein"/>
    <property type="match status" value="1"/>
</dbReference>
<keyword evidence="1 3" id="KW-0479">Metal-binding</keyword>
<dbReference type="PANTHER" id="PTHR24209">
    <property type="entry name" value="PROTEIN DA1-RELATED 2"/>
    <property type="match status" value="1"/>
</dbReference>
<feature type="domain" description="LIM zinc-binding" evidence="5">
    <location>
        <begin position="99"/>
        <end position="170"/>
    </location>
</feature>
<dbReference type="GO" id="GO:0043130">
    <property type="term" value="F:ubiquitin binding"/>
    <property type="evidence" value="ECO:0007669"/>
    <property type="project" value="TreeGrafter"/>
</dbReference>
<dbReference type="PANTHER" id="PTHR24209:SF28">
    <property type="entry name" value="PROTEIN DA1-RELATED 4-RELATED"/>
    <property type="match status" value="1"/>
</dbReference>
<name>A0AAU9RI82_THLAR</name>
<dbReference type="Pfam" id="PF12315">
    <property type="entry name" value="DA1-like"/>
    <property type="match status" value="1"/>
</dbReference>